<evidence type="ECO:0000256" key="4">
    <source>
        <dbReference type="ARBA" id="ARBA00022801"/>
    </source>
</evidence>
<reference evidence="7 8" key="1">
    <citation type="submission" date="2018-01" db="EMBL/GenBank/DDBJ databases">
        <title>The draft genome sequence of Halioglobus lutimaris HF004.</title>
        <authorList>
            <person name="Du Z.-J."/>
            <person name="Shi M.-J."/>
        </authorList>
    </citation>
    <scope>NUCLEOTIDE SEQUENCE [LARGE SCALE GENOMIC DNA]</scope>
    <source>
        <strain evidence="7 8">HF004</strain>
    </source>
</reference>
<dbReference type="Pfam" id="PF00933">
    <property type="entry name" value="Glyco_hydro_3"/>
    <property type="match status" value="1"/>
</dbReference>
<comment type="caution">
    <text evidence="7">The sequence shown here is derived from an EMBL/GenBank/DDBJ whole genome shotgun (WGS) entry which is preliminary data.</text>
</comment>
<dbReference type="EMBL" id="PKUS01000013">
    <property type="protein sequence ID" value="PLW68465.1"/>
    <property type="molecule type" value="Genomic_DNA"/>
</dbReference>
<dbReference type="InterPro" id="IPR036962">
    <property type="entry name" value="Glyco_hydro_3_N_sf"/>
</dbReference>
<sequence length="624" mass="65520">MIESKVYSAEATAARGRQGLERALGYQFAPSGEIVASRTVPPSGRARYRVLSIVPTMECSRRMTAAENLTLEQCVALKLMLDIRFFDTGSGAQPVLQLPPTLAEGLAALQPGGIILFRENLASVEQITALTAQIRQCLSPMTLIAIDQEGGRVTRLPREQVTSFSGNMALAACPADERTALARAMGAAQGEELAALGINVNFAPTLDVNSNPQNPVINVRAFGDDPVAVASLGAEVVSGLQGTGVAAAVKHFPGHGDTSQDSHTHLPCVMRDAQSAARVDLAPFADVIAAVSPAMVMTAHIQYPALDADTLPGTGIVRPATLSHRIVTGLLREQMNFKGVVISDALDMRAISELMTPLEAVLACFHAGVDIALMPLLVRSGDALAQLRLLVSAVAEAVRAGELEEKQLRVSAERILQLQARHAAGEQDCAAVSCLGCAAHRSLEANIARHSITLVSGTQPRLNQGSAVHLLMPGRDSAAALCQALEFLDPSLRITWQSLEDFDATRERELLAAADVYLVGVSEPAVSAVDLGGAEDLDALADHSPASVQKWSLGQAGGVQRVVVMLNSPYSCADFTSLADTVLATYDGATVGYGGEPGPAYQALAAVLTGMASLRGQLPVRLSL</sequence>
<dbReference type="EC" id="3.2.1.52" evidence="3"/>
<dbReference type="GO" id="GO:0009254">
    <property type="term" value="P:peptidoglycan turnover"/>
    <property type="evidence" value="ECO:0007669"/>
    <property type="project" value="TreeGrafter"/>
</dbReference>
<keyword evidence="4 7" id="KW-0378">Hydrolase</keyword>
<keyword evidence="5" id="KW-0326">Glycosidase</keyword>
<dbReference type="GO" id="GO:0004563">
    <property type="term" value="F:beta-N-acetylhexosaminidase activity"/>
    <property type="evidence" value="ECO:0007669"/>
    <property type="project" value="UniProtKB-EC"/>
</dbReference>
<dbReference type="Gene3D" id="3.20.20.300">
    <property type="entry name" value="Glycoside hydrolase, family 3, N-terminal domain"/>
    <property type="match status" value="1"/>
</dbReference>
<keyword evidence="8" id="KW-1185">Reference proteome</keyword>
<organism evidence="7 8">
    <name type="scientific">Pseudohalioglobus lutimaris</name>
    <dbReference type="NCBI Taxonomy" id="1737061"/>
    <lineage>
        <taxon>Bacteria</taxon>
        <taxon>Pseudomonadati</taxon>
        <taxon>Pseudomonadota</taxon>
        <taxon>Gammaproteobacteria</taxon>
        <taxon>Cellvibrionales</taxon>
        <taxon>Halieaceae</taxon>
        <taxon>Pseudohalioglobus</taxon>
    </lineage>
</organism>
<evidence type="ECO:0000313" key="7">
    <source>
        <dbReference type="EMBL" id="PLW68465.1"/>
    </source>
</evidence>
<protein>
    <recommendedName>
        <fullName evidence="3">beta-N-acetylhexosaminidase</fullName>
        <ecNumber evidence="3">3.2.1.52</ecNumber>
    </recommendedName>
</protein>
<evidence type="ECO:0000256" key="2">
    <source>
        <dbReference type="ARBA" id="ARBA00005336"/>
    </source>
</evidence>
<dbReference type="InterPro" id="IPR017853">
    <property type="entry name" value="GH"/>
</dbReference>
<comment type="catalytic activity">
    <reaction evidence="1">
        <text>Hydrolysis of terminal non-reducing N-acetyl-D-hexosamine residues in N-acetyl-beta-D-hexosaminides.</text>
        <dbReference type="EC" id="3.2.1.52"/>
    </reaction>
</comment>
<dbReference type="PANTHER" id="PTHR30480:SF13">
    <property type="entry name" value="BETA-HEXOSAMINIDASE"/>
    <property type="match status" value="1"/>
</dbReference>
<dbReference type="SUPFAM" id="SSF51445">
    <property type="entry name" value="(Trans)glycosidases"/>
    <property type="match status" value="1"/>
</dbReference>
<dbReference type="Proteomes" id="UP000235005">
    <property type="component" value="Unassembled WGS sequence"/>
</dbReference>
<dbReference type="InterPro" id="IPR001764">
    <property type="entry name" value="Glyco_hydro_3_N"/>
</dbReference>
<dbReference type="AlphaFoldDB" id="A0A2N5X1V0"/>
<evidence type="ECO:0000256" key="5">
    <source>
        <dbReference type="ARBA" id="ARBA00023295"/>
    </source>
</evidence>
<dbReference type="InterPro" id="IPR019800">
    <property type="entry name" value="Glyco_hydro_3_AS"/>
</dbReference>
<evidence type="ECO:0000313" key="8">
    <source>
        <dbReference type="Proteomes" id="UP000235005"/>
    </source>
</evidence>
<dbReference type="Gene3D" id="3.40.50.1700">
    <property type="entry name" value="Glycoside hydrolase family 3 C-terminal domain"/>
    <property type="match status" value="1"/>
</dbReference>
<accession>A0A2N5X1V0</accession>
<dbReference type="PANTHER" id="PTHR30480">
    <property type="entry name" value="BETA-HEXOSAMINIDASE-RELATED"/>
    <property type="match status" value="1"/>
</dbReference>
<evidence type="ECO:0000259" key="6">
    <source>
        <dbReference type="Pfam" id="PF00933"/>
    </source>
</evidence>
<proteinExistence type="inferred from homology"/>
<evidence type="ECO:0000256" key="3">
    <source>
        <dbReference type="ARBA" id="ARBA00012663"/>
    </source>
</evidence>
<dbReference type="OrthoDB" id="9781691at2"/>
<gene>
    <name evidence="7" type="ORF">C0039_11855</name>
</gene>
<evidence type="ECO:0000256" key="1">
    <source>
        <dbReference type="ARBA" id="ARBA00001231"/>
    </source>
</evidence>
<dbReference type="GO" id="GO:0005975">
    <property type="term" value="P:carbohydrate metabolic process"/>
    <property type="evidence" value="ECO:0007669"/>
    <property type="project" value="InterPro"/>
</dbReference>
<dbReference type="InterPro" id="IPR036881">
    <property type="entry name" value="Glyco_hydro_3_C_sf"/>
</dbReference>
<dbReference type="PROSITE" id="PS00775">
    <property type="entry name" value="GLYCOSYL_HYDROL_F3"/>
    <property type="match status" value="1"/>
</dbReference>
<name>A0A2N5X1V0_9GAMM</name>
<feature type="domain" description="Glycoside hydrolase family 3 N-terminal" evidence="6">
    <location>
        <begin position="102"/>
        <end position="418"/>
    </location>
</feature>
<dbReference type="InterPro" id="IPR050226">
    <property type="entry name" value="NagZ_Beta-hexosaminidase"/>
</dbReference>
<comment type="similarity">
    <text evidence="2">Belongs to the glycosyl hydrolase 3 family.</text>
</comment>